<dbReference type="InterPro" id="IPR027417">
    <property type="entry name" value="P-loop_NTPase"/>
</dbReference>
<dbReference type="InterPro" id="IPR008144">
    <property type="entry name" value="Guanylate_kin-like_dom"/>
</dbReference>
<dbReference type="GO" id="GO:0005829">
    <property type="term" value="C:cytosol"/>
    <property type="evidence" value="ECO:0007669"/>
    <property type="project" value="TreeGrafter"/>
</dbReference>
<accession>A0AAV8WJ41</accession>
<dbReference type="AlphaFoldDB" id="A0AAV8WJ41"/>
<dbReference type="EMBL" id="JANEYF010005860">
    <property type="protein sequence ID" value="KAJ8926554.1"/>
    <property type="molecule type" value="Genomic_DNA"/>
</dbReference>
<keyword evidence="6" id="KW-1185">Reference proteome</keyword>
<evidence type="ECO:0000313" key="6">
    <source>
        <dbReference type="Proteomes" id="UP001162156"/>
    </source>
</evidence>
<comment type="similarity">
    <text evidence="1">Belongs to the guanylate kinase family.</text>
</comment>
<comment type="caution">
    <text evidence="5">The sequence shown here is derived from an EMBL/GenBank/DDBJ whole genome shotgun (WGS) entry which is preliminary data.</text>
</comment>
<dbReference type="SUPFAM" id="SSF52540">
    <property type="entry name" value="P-loop containing nucleoside triphosphate hydrolases"/>
    <property type="match status" value="1"/>
</dbReference>
<dbReference type="Proteomes" id="UP001162156">
    <property type="component" value="Unassembled WGS sequence"/>
</dbReference>
<evidence type="ECO:0000256" key="1">
    <source>
        <dbReference type="ARBA" id="ARBA00005790"/>
    </source>
</evidence>
<evidence type="ECO:0000256" key="2">
    <source>
        <dbReference type="ARBA" id="ARBA00022679"/>
    </source>
</evidence>
<evidence type="ECO:0000259" key="4">
    <source>
        <dbReference type="PROSITE" id="PS50052"/>
    </source>
</evidence>
<keyword evidence="2" id="KW-0808">Transferase</keyword>
<sequence length="103" mass="11871">MKSKVCVLDIDMQGVRQVKNTDLNPWSIFIKPPSLESLKQRLTDRKTETEESLNKRLSRAEEEIKYGTTPGNFNAVIVNDDLDRAYNELKEFVVDKVLKNKVS</sequence>
<name>A0AAV8WJ41_9CUCU</name>
<gene>
    <name evidence="5" type="ORF">NQ314_021070</name>
</gene>
<dbReference type="GO" id="GO:0004385">
    <property type="term" value="F:GMP kinase activity"/>
    <property type="evidence" value="ECO:0007669"/>
    <property type="project" value="TreeGrafter"/>
</dbReference>
<proteinExistence type="inferred from homology"/>
<dbReference type="InterPro" id="IPR008145">
    <property type="entry name" value="GK/Ca_channel_bsu"/>
</dbReference>
<organism evidence="5 6">
    <name type="scientific">Rhamnusium bicolor</name>
    <dbReference type="NCBI Taxonomy" id="1586634"/>
    <lineage>
        <taxon>Eukaryota</taxon>
        <taxon>Metazoa</taxon>
        <taxon>Ecdysozoa</taxon>
        <taxon>Arthropoda</taxon>
        <taxon>Hexapoda</taxon>
        <taxon>Insecta</taxon>
        <taxon>Pterygota</taxon>
        <taxon>Neoptera</taxon>
        <taxon>Endopterygota</taxon>
        <taxon>Coleoptera</taxon>
        <taxon>Polyphaga</taxon>
        <taxon>Cucujiformia</taxon>
        <taxon>Chrysomeloidea</taxon>
        <taxon>Cerambycidae</taxon>
        <taxon>Lepturinae</taxon>
        <taxon>Rhagiini</taxon>
        <taxon>Rhamnusium</taxon>
    </lineage>
</organism>
<dbReference type="PANTHER" id="PTHR23117">
    <property type="entry name" value="GUANYLATE KINASE-RELATED"/>
    <property type="match status" value="1"/>
</dbReference>
<dbReference type="PROSITE" id="PS50052">
    <property type="entry name" value="GUANYLATE_KINASE_2"/>
    <property type="match status" value="1"/>
</dbReference>
<feature type="domain" description="Guanylate kinase-like" evidence="4">
    <location>
        <begin position="1"/>
        <end position="94"/>
    </location>
</feature>
<dbReference type="Gene3D" id="3.40.50.300">
    <property type="entry name" value="P-loop containing nucleotide triphosphate hydrolases"/>
    <property type="match status" value="1"/>
</dbReference>
<protein>
    <recommendedName>
        <fullName evidence="4">Guanylate kinase-like domain-containing protein</fullName>
    </recommendedName>
</protein>
<evidence type="ECO:0000313" key="5">
    <source>
        <dbReference type="EMBL" id="KAJ8926554.1"/>
    </source>
</evidence>
<keyword evidence="3" id="KW-0418">Kinase</keyword>
<dbReference type="PANTHER" id="PTHR23117:SF13">
    <property type="entry name" value="GUANYLATE KINASE"/>
    <property type="match status" value="1"/>
</dbReference>
<evidence type="ECO:0000256" key="3">
    <source>
        <dbReference type="ARBA" id="ARBA00022777"/>
    </source>
</evidence>
<dbReference type="Pfam" id="PF00625">
    <property type="entry name" value="Guanylate_kin"/>
    <property type="match status" value="1"/>
</dbReference>
<reference evidence="5" key="1">
    <citation type="journal article" date="2023" name="Insect Mol. Biol.">
        <title>Genome sequencing provides insights into the evolution of gene families encoding plant cell wall-degrading enzymes in longhorned beetles.</title>
        <authorList>
            <person name="Shin N.R."/>
            <person name="Okamura Y."/>
            <person name="Kirsch R."/>
            <person name="Pauchet Y."/>
        </authorList>
    </citation>
    <scope>NUCLEOTIDE SEQUENCE</scope>
    <source>
        <strain evidence="5">RBIC_L_NR</strain>
    </source>
</reference>